<evidence type="ECO:0000256" key="1">
    <source>
        <dbReference type="SAM" id="MobiDB-lite"/>
    </source>
</evidence>
<keyword evidence="3" id="KW-1185">Reference proteome</keyword>
<name>A0A518H478_9BACT</name>
<proteinExistence type="predicted"/>
<evidence type="ECO:0000313" key="3">
    <source>
        <dbReference type="Proteomes" id="UP000317835"/>
    </source>
</evidence>
<dbReference type="KEGG" id="tpla:ElP_35430"/>
<dbReference type="RefSeq" id="WP_145271353.1">
    <property type="nucleotide sequence ID" value="NZ_CP036426.1"/>
</dbReference>
<protein>
    <submittedName>
        <fullName evidence="2">Uncharacterized protein</fullName>
    </submittedName>
</protein>
<reference evidence="2 3" key="1">
    <citation type="submission" date="2019-02" db="EMBL/GenBank/DDBJ databases">
        <title>Deep-cultivation of Planctomycetes and their phenomic and genomic characterization uncovers novel biology.</title>
        <authorList>
            <person name="Wiegand S."/>
            <person name="Jogler M."/>
            <person name="Boedeker C."/>
            <person name="Pinto D."/>
            <person name="Vollmers J."/>
            <person name="Rivas-Marin E."/>
            <person name="Kohn T."/>
            <person name="Peeters S.H."/>
            <person name="Heuer A."/>
            <person name="Rast P."/>
            <person name="Oberbeckmann S."/>
            <person name="Bunk B."/>
            <person name="Jeske O."/>
            <person name="Meyerdierks A."/>
            <person name="Storesund J.E."/>
            <person name="Kallscheuer N."/>
            <person name="Luecker S."/>
            <person name="Lage O.M."/>
            <person name="Pohl T."/>
            <person name="Merkel B.J."/>
            <person name="Hornburger P."/>
            <person name="Mueller R.-W."/>
            <person name="Bruemmer F."/>
            <person name="Labrenz M."/>
            <person name="Spormann A.M."/>
            <person name="Op den Camp H."/>
            <person name="Overmann J."/>
            <person name="Amann R."/>
            <person name="Jetten M.S.M."/>
            <person name="Mascher T."/>
            <person name="Medema M.H."/>
            <person name="Devos D.P."/>
            <person name="Kaster A.-K."/>
            <person name="Ovreas L."/>
            <person name="Rohde M."/>
            <person name="Galperin M.Y."/>
            <person name="Jogler C."/>
        </authorList>
    </citation>
    <scope>NUCLEOTIDE SEQUENCE [LARGE SCALE GENOMIC DNA]</scope>
    <source>
        <strain evidence="2 3">ElP</strain>
    </source>
</reference>
<accession>A0A518H478</accession>
<organism evidence="2 3">
    <name type="scientific">Tautonia plasticadhaerens</name>
    <dbReference type="NCBI Taxonomy" id="2527974"/>
    <lineage>
        <taxon>Bacteria</taxon>
        <taxon>Pseudomonadati</taxon>
        <taxon>Planctomycetota</taxon>
        <taxon>Planctomycetia</taxon>
        <taxon>Isosphaerales</taxon>
        <taxon>Isosphaeraceae</taxon>
        <taxon>Tautonia</taxon>
    </lineage>
</organism>
<evidence type="ECO:0000313" key="2">
    <source>
        <dbReference type="EMBL" id="QDV35639.1"/>
    </source>
</evidence>
<dbReference type="EMBL" id="CP036426">
    <property type="protein sequence ID" value="QDV35639.1"/>
    <property type="molecule type" value="Genomic_DNA"/>
</dbReference>
<dbReference type="Proteomes" id="UP000317835">
    <property type="component" value="Chromosome"/>
</dbReference>
<gene>
    <name evidence="2" type="ORF">ElP_35430</name>
</gene>
<feature type="region of interest" description="Disordered" evidence="1">
    <location>
        <begin position="1"/>
        <end position="25"/>
    </location>
</feature>
<dbReference type="AlphaFoldDB" id="A0A518H478"/>
<feature type="compositionally biased region" description="Basic residues" evidence="1">
    <location>
        <begin position="1"/>
        <end position="21"/>
    </location>
</feature>
<sequence length="116" mass="13154">MASLKKKLRRLGRPPSRRRSHQPVIPDTDFAFPIPASVALDLPRLQSTWRAWYEAGIVDRPWNLGASLEVLSFLAGEGLIDWTGLEGLKPMVLDVLERVRSGAMRLEEFEAIMDRN</sequence>